<accession>A0AAW0D6E1</accession>
<comment type="similarity">
    <text evidence="1">Belongs to the DNA2/NAM7 helicase family.</text>
</comment>
<dbReference type="Proteomes" id="UP001362999">
    <property type="component" value="Unassembled WGS sequence"/>
</dbReference>
<dbReference type="InterPro" id="IPR045055">
    <property type="entry name" value="DNA2/NAM7-like"/>
</dbReference>
<evidence type="ECO:0000256" key="7">
    <source>
        <dbReference type="SAM" id="MobiDB-lite"/>
    </source>
</evidence>
<dbReference type="GO" id="GO:0016787">
    <property type="term" value="F:hydrolase activity"/>
    <property type="evidence" value="ECO:0007669"/>
    <property type="project" value="UniProtKB-KW"/>
</dbReference>
<gene>
    <name evidence="9" type="ORF">R3P38DRAFT_2868883</name>
</gene>
<dbReference type="Pfam" id="PF13087">
    <property type="entry name" value="AAA_12"/>
    <property type="match status" value="1"/>
</dbReference>
<dbReference type="FunFam" id="3.40.50.300:FF:000326">
    <property type="entry name" value="P-loop containing nucleoside triphosphate hydrolase"/>
    <property type="match status" value="1"/>
</dbReference>
<dbReference type="PANTHER" id="PTHR10887">
    <property type="entry name" value="DNA2/NAM7 HELICASE FAMILY"/>
    <property type="match status" value="1"/>
</dbReference>
<dbReference type="InterPro" id="IPR047187">
    <property type="entry name" value="SF1_C_Upf1"/>
</dbReference>
<dbReference type="Pfam" id="PF13086">
    <property type="entry name" value="AAA_11"/>
    <property type="match status" value="1"/>
</dbReference>
<keyword evidence="3" id="KW-0378">Hydrolase</keyword>
<dbReference type="PANTHER" id="PTHR10887:SF495">
    <property type="entry name" value="HELICASE SENATAXIN ISOFORM X1-RELATED"/>
    <property type="match status" value="1"/>
</dbReference>
<name>A0AAW0D6E1_9AGAR</name>
<keyword evidence="5" id="KW-0067">ATP-binding</keyword>
<dbReference type="InterPro" id="IPR041677">
    <property type="entry name" value="DNA2/NAM7_AAA_11"/>
</dbReference>
<dbReference type="InterPro" id="IPR024481">
    <property type="entry name" value="Helicase_Sen1_N"/>
</dbReference>
<dbReference type="Gene3D" id="3.40.50.300">
    <property type="entry name" value="P-loop containing nucleotide triphosphate hydrolases"/>
    <property type="match status" value="2"/>
</dbReference>
<sequence length="1846" mass="206553">MPTLETNSLVEKQLASLRDSPVNNEGASDAVLAGVFSYLMEVPPNATDGCLHWFCGCALPTTVAAATFLIRLFAYSSPLVEQWRKKFRACLNGCLDCVQGLEEAKCTSRTTFFGAFSADILAGFYQSFEAWELSTVLEDITGKTIPSSAPGRWYRIVSNLTILRDTQILSLIHNQAPTAVFETWPKNSVPPGLLILMVDDEPAVRNWAEKQILRSAGSPIAKDKFLPSHAVALDVIIQALDPGSMLDTPFSLSKDPVVLWFGLRTALNLVPVEHLQTGAIYREVIGHLHDNGPHFQHILQCFSYLTLNVGKSFWASEGPEYPQIIFDSIKENSSFSRMLLESHSSAPQHPLLSWCSVYLSAIEGQPAQGEVIAKMADFFFEELQHERFGDVRPSIMVAGIELFSGLYRRKDPPTTSISKVFDIHATVLVDIAFSNSYTIPAWKTARSASHQLVHSIMQHDIKAITRAIHFLCLALAKKNSIDESEVMLTGGHHIWKNVYLKLQPGDNDGMAMIVDVLAQAAHWDVLAPKPFGFDKPDQLGVNRALKIIWDGLRDGFARFVESSRSSSLLDLLQRPRVVQNVFVLLLSPIADIQLSAQSLVGLAFDVDDRQDCYRALLANHPNAALDGLVQALTMFTRYAIPVPEACSLAKHFVRYLQDIVELLCSRPDGLLHNPHFLRPNEESGPYSRIPMLWNLMNQAITVIFKRTPMWANYFENEEMILWMRDALIYDRELMAQFRVFESAANAGQRVSDEPGRTSTIGQQMVDDLQRVLPELTKWLRLSHEELLYQMFELLQSLLRTFHEMKVPPLETSLQKMTKHIVDARRDNTKSRLDSSRLLQLEKTLSLFIDEEEAVSPQTSDPTFRPQSTIPKDSKKPRKTDRPVLAKHGAGPSKIQKDQFFSAQDQKRLDKVDSFPAYRRTSAGPSTSRRPSAAPTASTHASDDESASDKEEQSQGHGTLSSLSRMQRTPKLKQPAGPPRQIKLYDGPVQMNATQLRLEKRAQDAKKFQRLRPDLSGLYKRILAWQYHHDGASPPGNPLNLRHVPADKFVNYSHYHQIFEPLLLLECWAQIVQSKEEAGEGYRFKIDARQFIDDWIDLELTFGGSVKKDWRLTESDVVLLREDASSILGKVESYKTPMGKDIQCKIRCIARLDPGLTLGTEWQVVQVFSLSTINREYAALLGLPYFDLCSTILNPVLPPVPEPNRANMKKIMDHYKVNEPQAVAISSCLDTTGFSLIQGPPGTGKTSTIVALVMSFLARRPRKIAIPNAKNPKPEAPTGPQILICAPSNAAIDEIAHRIRDSEFFKGKNIVRLGTIKSMNPNVVDISLDHLVDSRLDLGKDTGAAADLAGLRAELDAVKAQRQEKFLELDSISDNSARVTILRDEIARLNAKRTMLAKKYDEVKDNRVKETRGLEMSRRAFRLEVLQGAHVICATLSASGSDILQDLEIEMVIIDEASQAIELSALIPLKYQPKHSILVGDPQQLPPTVLSQEACRFRYNESLFVRLQKTNPKSIHLLSIQYRMHPTISQLPSTLFYQSRLRDGPDMDKKTAQPWHTDPKFPPYHFLDVKSTEEKSGRSIRNMPECRIAVALFTRLKRAFPRVDFDGQVGVISMYRAQIVELRRQFVQAFGSDILQTIDFNTVDGFQGQEKAVIILSCVRSGPGLESVGFLSDVRRMNVALTRAKSSLFILGNVATLSRSNETWKTIATDAQTRRALVEVDASYFSAPNTIVRPPVSPTKTKAQVQTAPLPPPPSDLVTPRQLSASLVQKSDSVAPLPSSSSLPLPTAEQRRPSTSADRSLKRKLEEEVEPPPIRKPPPPPKPRAPKDAAKSLFIPKKASNLKPMKR</sequence>
<feature type="compositionally biased region" description="Low complexity" evidence="7">
    <location>
        <begin position="930"/>
        <end position="939"/>
    </location>
</feature>
<feature type="compositionally biased region" description="Pro residues" evidence="7">
    <location>
        <begin position="1810"/>
        <end position="1822"/>
    </location>
</feature>
<feature type="region of interest" description="Disordered" evidence="7">
    <location>
        <begin position="851"/>
        <end position="984"/>
    </location>
</feature>
<reference evidence="9 10" key="1">
    <citation type="journal article" date="2024" name="J Genomics">
        <title>Draft genome sequencing and assembly of Favolaschia claudopus CIRM-BRFM 2984 isolated from oak limbs.</title>
        <authorList>
            <person name="Navarro D."/>
            <person name="Drula E."/>
            <person name="Chaduli D."/>
            <person name="Cazenave R."/>
            <person name="Ahrendt S."/>
            <person name="Wang J."/>
            <person name="Lipzen A."/>
            <person name="Daum C."/>
            <person name="Barry K."/>
            <person name="Grigoriev I.V."/>
            <person name="Favel A."/>
            <person name="Rosso M.N."/>
            <person name="Martin F."/>
        </authorList>
    </citation>
    <scope>NUCLEOTIDE SEQUENCE [LARGE SCALE GENOMIC DNA]</scope>
    <source>
        <strain evidence="9 10">CIRM-BRFM 2984</strain>
    </source>
</reference>
<feature type="region of interest" description="Disordered" evidence="7">
    <location>
        <begin position="1728"/>
        <end position="1846"/>
    </location>
</feature>
<dbReference type="SMART" id="SM00487">
    <property type="entry name" value="DEXDc"/>
    <property type="match status" value="1"/>
</dbReference>
<dbReference type="CDD" id="cd18808">
    <property type="entry name" value="SF1_C_Upf1"/>
    <property type="match status" value="1"/>
</dbReference>
<evidence type="ECO:0000259" key="8">
    <source>
        <dbReference type="SMART" id="SM00487"/>
    </source>
</evidence>
<dbReference type="Pfam" id="PF12726">
    <property type="entry name" value="SEN1_N"/>
    <property type="match status" value="1"/>
</dbReference>
<dbReference type="GO" id="GO:0005694">
    <property type="term" value="C:chromosome"/>
    <property type="evidence" value="ECO:0007669"/>
    <property type="project" value="UniProtKB-ARBA"/>
</dbReference>
<proteinExistence type="inferred from homology"/>
<evidence type="ECO:0000256" key="6">
    <source>
        <dbReference type="ARBA" id="ARBA00048432"/>
    </source>
</evidence>
<organism evidence="9 10">
    <name type="scientific">Favolaschia claudopus</name>
    <dbReference type="NCBI Taxonomy" id="2862362"/>
    <lineage>
        <taxon>Eukaryota</taxon>
        <taxon>Fungi</taxon>
        <taxon>Dikarya</taxon>
        <taxon>Basidiomycota</taxon>
        <taxon>Agaricomycotina</taxon>
        <taxon>Agaricomycetes</taxon>
        <taxon>Agaricomycetidae</taxon>
        <taxon>Agaricales</taxon>
        <taxon>Marasmiineae</taxon>
        <taxon>Mycenaceae</taxon>
        <taxon>Favolaschia</taxon>
    </lineage>
</organism>
<dbReference type="InterPro" id="IPR014001">
    <property type="entry name" value="Helicase_ATP-bd"/>
</dbReference>
<protein>
    <submittedName>
        <fullName evidence="9">SEN1 N terminal-domain-containing protein</fullName>
    </submittedName>
</protein>
<dbReference type="SUPFAM" id="SSF52540">
    <property type="entry name" value="P-loop containing nucleoside triphosphate hydrolases"/>
    <property type="match status" value="1"/>
</dbReference>
<evidence type="ECO:0000313" key="10">
    <source>
        <dbReference type="Proteomes" id="UP001362999"/>
    </source>
</evidence>
<dbReference type="Pfam" id="PF23576">
    <property type="entry name" value="SEN1_barrel"/>
    <property type="match status" value="1"/>
</dbReference>
<feature type="compositionally biased region" description="Polar residues" evidence="7">
    <location>
        <begin position="855"/>
        <end position="870"/>
    </location>
</feature>
<dbReference type="InterPro" id="IPR027417">
    <property type="entry name" value="P-loop_NTPase"/>
</dbReference>
<dbReference type="EMBL" id="JAWWNJ010000009">
    <property type="protein sequence ID" value="KAK7048360.1"/>
    <property type="molecule type" value="Genomic_DNA"/>
</dbReference>
<evidence type="ECO:0000256" key="1">
    <source>
        <dbReference type="ARBA" id="ARBA00007913"/>
    </source>
</evidence>
<feature type="compositionally biased region" description="Polar residues" evidence="7">
    <location>
        <begin position="1760"/>
        <end position="1771"/>
    </location>
</feature>
<keyword evidence="2" id="KW-0547">Nucleotide-binding</keyword>
<feature type="compositionally biased region" description="Polar residues" evidence="7">
    <location>
        <begin position="1737"/>
        <end position="1746"/>
    </location>
</feature>
<dbReference type="GO" id="GO:0006369">
    <property type="term" value="P:termination of RNA polymerase II transcription"/>
    <property type="evidence" value="ECO:0007669"/>
    <property type="project" value="TreeGrafter"/>
</dbReference>
<keyword evidence="10" id="KW-1185">Reference proteome</keyword>
<evidence type="ECO:0000256" key="2">
    <source>
        <dbReference type="ARBA" id="ARBA00022741"/>
    </source>
</evidence>
<comment type="caution">
    <text evidence="9">The sequence shown here is derived from an EMBL/GenBank/DDBJ whole genome shotgun (WGS) entry which is preliminary data.</text>
</comment>
<dbReference type="CDD" id="cd18042">
    <property type="entry name" value="DEXXQc_SETX"/>
    <property type="match status" value="1"/>
</dbReference>
<dbReference type="InterPro" id="IPR056474">
    <property type="entry name" value="SEN1_barrel"/>
</dbReference>
<feature type="compositionally biased region" description="Basic and acidic residues" evidence="7">
    <location>
        <begin position="940"/>
        <end position="953"/>
    </location>
</feature>
<feature type="compositionally biased region" description="Polar residues" evidence="7">
    <location>
        <begin position="954"/>
        <end position="966"/>
    </location>
</feature>
<evidence type="ECO:0000256" key="4">
    <source>
        <dbReference type="ARBA" id="ARBA00022806"/>
    </source>
</evidence>
<evidence type="ECO:0000256" key="5">
    <source>
        <dbReference type="ARBA" id="ARBA00022840"/>
    </source>
</evidence>
<evidence type="ECO:0000313" key="9">
    <source>
        <dbReference type="EMBL" id="KAK7048360.1"/>
    </source>
</evidence>
<dbReference type="GO" id="GO:0005524">
    <property type="term" value="F:ATP binding"/>
    <property type="evidence" value="ECO:0007669"/>
    <property type="project" value="UniProtKB-KW"/>
</dbReference>
<dbReference type="InterPro" id="IPR041679">
    <property type="entry name" value="DNA2/NAM7-like_C"/>
</dbReference>
<dbReference type="GO" id="GO:0003678">
    <property type="term" value="F:DNA helicase activity"/>
    <property type="evidence" value="ECO:0007669"/>
    <property type="project" value="UniProtKB-EC"/>
</dbReference>
<comment type="catalytic activity">
    <reaction evidence="6">
        <text>ATP + H2O = ADP + phosphate + H(+)</text>
        <dbReference type="Rhea" id="RHEA:13065"/>
        <dbReference type="ChEBI" id="CHEBI:15377"/>
        <dbReference type="ChEBI" id="CHEBI:15378"/>
        <dbReference type="ChEBI" id="CHEBI:30616"/>
        <dbReference type="ChEBI" id="CHEBI:43474"/>
        <dbReference type="ChEBI" id="CHEBI:456216"/>
        <dbReference type="EC" id="3.6.4.12"/>
    </reaction>
    <physiologicalReaction direction="left-to-right" evidence="6">
        <dbReference type="Rhea" id="RHEA:13066"/>
    </physiologicalReaction>
</comment>
<dbReference type="GO" id="GO:0001147">
    <property type="term" value="F:transcription termination site sequence-specific DNA binding"/>
    <property type="evidence" value="ECO:0007669"/>
    <property type="project" value="TreeGrafter"/>
</dbReference>
<feature type="domain" description="Helicase ATP-binding" evidence="8">
    <location>
        <begin position="1212"/>
        <end position="1517"/>
    </location>
</feature>
<evidence type="ECO:0000256" key="3">
    <source>
        <dbReference type="ARBA" id="ARBA00022801"/>
    </source>
</evidence>
<keyword evidence="4" id="KW-0347">Helicase</keyword>
<dbReference type="GO" id="GO:0016604">
    <property type="term" value="C:nuclear body"/>
    <property type="evidence" value="ECO:0007669"/>
    <property type="project" value="TreeGrafter"/>
</dbReference>
<feature type="compositionally biased region" description="Low complexity" evidence="7">
    <location>
        <begin position="1775"/>
        <end position="1785"/>
    </location>
</feature>